<comment type="caution">
    <text evidence="8">The sequence shown here is derived from an EMBL/GenBank/DDBJ whole genome shotgun (WGS) entry which is preliminary data.</text>
</comment>
<keyword evidence="4 6" id="KW-1133">Transmembrane helix</keyword>
<keyword evidence="9" id="KW-1185">Reference proteome</keyword>
<name>A0ABS6L9E0_9GAMM</name>
<feature type="transmembrane region" description="Helical" evidence="6">
    <location>
        <begin position="188"/>
        <end position="211"/>
    </location>
</feature>
<proteinExistence type="predicted"/>
<keyword evidence="3 6" id="KW-0812">Transmembrane</keyword>
<dbReference type="Proteomes" id="UP000739284">
    <property type="component" value="Unassembled WGS sequence"/>
</dbReference>
<evidence type="ECO:0000256" key="5">
    <source>
        <dbReference type="ARBA" id="ARBA00023136"/>
    </source>
</evidence>
<keyword evidence="5 6" id="KW-0472">Membrane</keyword>
<evidence type="ECO:0000256" key="2">
    <source>
        <dbReference type="ARBA" id="ARBA00022448"/>
    </source>
</evidence>
<sequence>MVTILGYLLVATFMVLVIKQKLSPFTGLIAVTLGVGAALCLLTGEPLTNLLVWMKEGIFYTQHTNGKIALGTVNPTLMILFAILYFSLMMNVGLFDPLCAWLIRRANGDPLKITLATFITAAAVTLDGDGTTTIIIMTTAFVPLYRQMGMKLSNLAMLIILPFGLSNCLPWGGPLARAAAVLQLDVNALFITLLPVLGISFIYVAAVAFIMGKKERVRLGYEPGSNGIVSREDVDTMVARVHDHHQELKRPRLLWLNLLLTAVLLVCLMSGLVSGAMAFLVGTALALMLNYTVPEQRQRLIANGGDAIAVASIIVAAGCFLGVFRGSGMAAAVAQHLASLIPASMGSHSAILLAFLSIFSLYALPLDAYYFGVLPVIAPIAHSYGITPTEIGIASVMGQALRHASPTVAWLYLLMDRTEMSFWGYQKAFFKWSLPIQAIFIVVAIITGQLPTGL</sequence>
<evidence type="ECO:0000256" key="4">
    <source>
        <dbReference type="ARBA" id="ARBA00022989"/>
    </source>
</evidence>
<evidence type="ECO:0000313" key="9">
    <source>
        <dbReference type="Proteomes" id="UP000739284"/>
    </source>
</evidence>
<feature type="transmembrane region" description="Helical" evidence="6">
    <location>
        <begin position="337"/>
        <end position="362"/>
    </location>
</feature>
<dbReference type="EMBL" id="JAFMOY010000084">
    <property type="protein sequence ID" value="MBU9843562.1"/>
    <property type="molecule type" value="Genomic_DNA"/>
</dbReference>
<evidence type="ECO:0000259" key="7">
    <source>
        <dbReference type="Pfam" id="PF03600"/>
    </source>
</evidence>
<evidence type="ECO:0000256" key="1">
    <source>
        <dbReference type="ARBA" id="ARBA00004141"/>
    </source>
</evidence>
<evidence type="ECO:0000313" key="8">
    <source>
        <dbReference type="EMBL" id="MBU9843562.1"/>
    </source>
</evidence>
<feature type="transmembrane region" description="Helical" evidence="6">
    <location>
        <begin position="254"/>
        <end position="287"/>
    </location>
</feature>
<comment type="subcellular location">
    <subcellularLocation>
        <location evidence="1">Membrane</location>
        <topology evidence="1">Multi-pass membrane protein</topology>
    </subcellularLocation>
</comment>
<accession>A0ABS6L9E0</accession>
<dbReference type="InterPro" id="IPR014738">
    <property type="entry name" value="Citrate_transporter"/>
</dbReference>
<dbReference type="NCBIfam" id="TIGR00784">
    <property type="entry name" value="citMHS"/>
    <property type="match status" value="1"/>
</dbReference>
<dbReference type="RefSeq" id="WP_217147624.1">
    <property type="nucleotide sequence ID" value="NZ_JAFMOY010000084.1"/>
</dbReference>
<feature type="transmembrane region" description="Helical" evidence="6">
    <location>
        <begin position="307"/>
        <end position="325"/>
    </location>
</feature>
<evidence type="ECO:0000256" key="6">
    <source>
        <dbReference type="SAM" id="Phobius"/>
    </source>
</evidence>
<feature type="transmembrane region" description="Helical" evidence="6">
    <location>
        <begin position="429"/>
        <end position="450"/>
    </location>
</feature>
<feature type="domain" description="Citrate transporter-like" evidence="7">
    <location>
        <begin position="15"/>
        <end position="398"/>
    </location>
</feature>
<evidence type="ECO:0000256" key="3">
    <source>
        <dbReference type="ARBA" id="ARBA00022692"/>
    </source>
</evidence>
<dbReference type="Pfam" id="PF03600">
    <property type="entry name" value="CitMHS"/>
    <property type="match status" value="1"/>
</dbReference>
<gene>
    <name evidence="8" type="ORF">J1784_00645</name>
</gene>
<keyword evidence="2" id="KW-0813">Transport</keyword>
<reference evidence="8 9" key="1">
    <citation type="submission" date="2021-03" db="EMBL/GenBank/DDBJ databases">
        <title>Five novel Rahnella species.</title>
        <authorList>
            <person name="Brady C."/>
            <person name="Asselin J."/>
            <person name="Beer S."/>
            <person name="Bruberg M.B."/>
            <person name="Crampton B."/>
            <person name="Venter S."/>
            <person name="Arnold D."/>
            <person name="Denman S."/>
        </authorList>
    </citation>
    <scope>NUCLEOTIDE SEQUENCE [LARGE SCALE GENOMIC DNA]</scope>
    <source>
        <strain evidence="8 9">FRB 231</strain>
    </source>
</reference>
<dbReference type="InterPro" id="IPR004680">
    <property type="entry name" value="Cit_transptr-like_dom"/>
</dbReference>
<feature type="transmembrane region" description="Helical" evidence="6">
    <location>
        <begin position="155"/>
        <end position="176"/>
    </location>
</feature>
<organism evidence="8 9">
    <name type="scientific">Rahnella ecdela</name>
    <dbReference type="NCBI Taxonomy" id="2816250"/>
    <lineage>
        <taxon>Bacteria</taxon>
        <taxon>Pseudomonadati</taxon>
        <taxon>Pseudomonadota</taxon>
        <taxon>Gammaproteobacteria</taxon>
        <taxon>Enterobacterales</taxon>
        <taxon>Yersiniaceae</taxon>
        <taxon>Rahnella</taxon>
    </lineage>
</organism>
<feature type="transmembrane region" description="Helical" evidence="6">
    <location>
        <begin position="368"/>
        <end position="387"/>
    </location>
</feature>
<feature type="transmembrane region" description="Helical" evidence="6">
    <location>
        <begin position="73"/>
        <end position="95"/>
    </location>
</feature>
<protein>
    <submittedName>
        <fullName evidence="8">TRAP transporter large permease subunit</fullName>
    </submittedName>
</protein>
<feature type="transmembrane region" description="Helical" evidence="6">
    <location>
        <begin position="27"/>
        <end position="52"/>
    </location>
</feature>